<keyword evidence="5" id="KW-0067">ATP-binding</keyword>
<dbReference type="EMBL" id="JAUBDI010000027">
    <property type="protein sequence ID" value="MDW0115048.1"/>
    <property type="molecule type" value="Genomic_DNA"/>
</dbReference>
<dbReference type="CDD" id="cd17934">
    <property type="entry name" value="DEXXQc_Upf1-like"/>
    <property type="match status" value="1"/>
</dbReference>
<protein>
    <submittedName>
        <fullName evidence="9">AAA domain-containing protein</fullName>
    </submittedName>
</protein>
<evidence type="ECO:0000256" key="2">
    <source>
        <dbReference type="ARBA" id="ARBA00022741"/>
    </source>
</evidence>
<keyword evidence="10" id="KW-1185">Reference proteome</keyword>
<evidence type="ECO:0000256" key="1">
    <source>
        <dbReference type="ARBA" id="ARBA00007913"/>
    </source>
</evidence>
<dbReference type="Pfam" id="PF10881">
    <property type="entry name" value="DUF2726"/>
    <property type="match status" value="1"/>
</dbReference>
<dbReference type="Gene3D" id="3.40.50.300">
    <property type="entry name" value="P-loop containing nucleotide triphosphate hydrolases"/>
    <property type="match status" value="3"/>
</dbReference>
<dbReference type="InterPro" id="IPR050534">
    <property type="entry name" value="Coronavir_polyprotein_1ab"/>
</dbReference>
<dbReference type="Proteomes" id="UP001282284">
    <property type="component" value="Unassembled WGS sequence"/>
</dbReference>
<dbReference type="InterPro" id="IPR027417">
    <property type="entry name" value="P-loop_NTPase"/>
</dbReference>
<dbReference type="RefSeq" id="WP_317946552.1">
    <property type="nucleotide sequence ID" value="NZ_JAUBDI010000027.1"/>
</dbReference>
<feature type="domain" description="DNA2/NAM7 helicase helicase" evidence="7">
    <location>
        <begin position="178"/>
        <end position="531"/>
    </location>
</feature>
<evidence type="ECO:0000259" key="7">
    <source>
        <dbReference type="Pfam" id="PF13086"/>
    </source>
</evidence>
<evidence type="ECO:0000259" key="6">
    <source>
        <dbReference type="Pfam" id="PF10881"/>
    </source>
</evidence>
<gene>
    <name evidence="9" type="ORF">QT711_17950</name>
</gene>
<dbReference type="InterPro" id="IPR024402">
    <property type="entry name" value="DUF2726"/>
</dbReference>
<evidence type="ECO:0000256" key="4">
    <source>
        <dbReference type="ARBA" id="ARBA00022806"/>
    </source>
</evidence>
<dbReference type="CDD" id="cd18808">
    <property type="entry name" value="SF1_C_Upf1"/>
    <property type="match status" value="1"/>
</dbReference>
<dbReference type="InterPro" id="IPR041679">
    <property type="entry name" value="DNA2/NAM7-like_C"/>
</dbReference>
<evidence type="ECO:0000259" key="8">
    <source>
        <dbReference type="Pfam" id="PF13087"/>
    </source>
</evidence>
<dbReference type="InterPro" id="IPR047187">
    <property type="entry name" value="SF1_C_Upf1"/>
</dbReference>
<keyword evidence="3" id="KW-0378">Hydrolase</keyword>
<sequence length="910" mass="105191">MDVNKHLILIKNIDKTKQIVDCAFQDGQWNVKFQNNDRIYQYRKHNVVWHRNPKILDLHNRIIYADGQPLSGIQVVQDFGDTIRLVFTRGFHKVYKRSQLVVEESCLANEKSSNCLGYLKTLAEHVSANPEDENVSFLSKQYNRMTTISPRSVLALYLERKTFTRNPVTSNPIFPFGLNASQKSATEKAIAGPISVIEGPPGTGKTQTILNIIANAVIYNKTVAVVSNNNAATANVLEKLQKYGLDFIAAYLGNHSNKEQFFDEQTGSYPDMTDWLLSEEESHRIKNDLVELQIKLNEMLVLNNIRAQLQQELAMLQTEFQYYEDYYSRNKYKQLRINAFLRFDAEKLMKMIITYKGDAGKKNSLKKRIYNFFVYGIYKSDLHKYDAETVVSHLQRTYYEVKITEHNKEIKSLTCRLGSYDFNQAMAAFSDQSMRLFKSNLAKKYREQDKKRPVYKSDVLWKNTAQFVQDYPVVLSTTHSLRNNVSENFLFDYVLIDEASQVDVVTGALALSCAKNAVIVGDTKQLPNVITTEVREKARKIFDAYRLHAGYNYAEHSLLSSIVSLFDNLPRTLLKEHYRCHPKIIGFCNQKFYNNELVVLTESNDIKKPLLLYKTVKGNHARGTFNQRQIDVVFNEILPEQDIDTDKQSLGIISPYRQQANEFDQYIGTQNIEADTVHKFQGREKDIIILSTVANEINKDDFVDDANLINVAVSRAVDQLIVVTADGSEEWHGTNLGDLIRYIKYNNFEIIESQIYSVFDLLYKSYSEKLLKVMKKSQQVSEFSSENLINLVLKKVLAHDEFRSLDFVLHQPLRMLIKNPDKLSKDEFNYAMNILTHTDFVIFNKMDKMPVLVVEVDGHAYHARNPKQLKRDQMKDRILEKYGIPIIRMKTTGSEEEMILREKLIELKRG</sequence>
<name>A0ABU4GDI4_9BACL</name>
<dbReference type="Gene3D" id="3.40.960.10">
    <property type="entry name" value="VSR Endonuclease"/>
    <property type="match status" value="1"/>
</dbReference>
<comment type="similarity">
    <text evidence="1">Belongs to the DNA2/NAM7 helicase family.</text>
</comment>
<proteinExistence type="inferred from homology"/>
<dbReference type="Pfam" id="PF13086">
    <property type="entry name" value="AAA_11"/>
    <property type="match status" value="1"/>
</dbReference>
<dbReference type="InterPro" id="IPR041677">
    <property type="entry name" value="DNA2/NAM7_AAA_11"/>
</dbReference>
<dbReference type="SUPFAM" id="SSF52540">
    <property type="entry name" value="P-loop containing nucleoside triphosphate hydrolases"/>
    <property type="match status" value="1"/>
</dbReference>
<dbReference type="Pfam" id="PF13087">
    <property type="entry name" value="AAA_12"/>
    <property type="match status" value="1"/>
</dbReference>
<dbReference type="PANTHER" id="PTHR43788">
    <property type="entry name" value="DNA2/NAM7 HELICASE FAMILY MEMBER"/>
    <property type="match status" value="1"/>
</dbReference>
<feature type="domain" description="DUF2726" evidence="6">
    <location>
        <begin position="836"/>
        <end position="904"/>
    </location>
</feature>
<keyword evidence="4" id="KW-0347">Helicase</keyword>
<evidence type="ECO:0000313" key="9">
    <source>
        <dbReference type="EMBL" id="MDW0115048.1"/>
    </source>
</evidence>
<comment type="caution">
    <text evidence="9">The sequence shown here is derived from an EMBL/GenBank/DDBJ whole genome shotgun (WGS) entry which is preliminary data.</text>
</comment>
<keyword evidence="2" id="KW-0547">Nucleotide-binding</keyword>
<organism evidence="9 10">
    <name type="scientific">Sporosarcina saromensis</name>
    <dbReference type="NCBI Taxonomy" id="359365"/>
    <lineage>
        <taxon>Bacteria</taxon>
        <taxon>Bacillati</taxon>
        <taxon>Bacillota</taxon>
        <taxon>Bacilli</taxon>
        <taxon>Bacillales</taxon>
        <taxon>Caryophanaceae</taxon>
        <taxon>Sporosarcina</taxon>
    </lineage>
</organism>
<evidence type="ECO:0000256" key="5">
    <source>
        <dbReference type="ARBA" id="ARBA00022840"/>
    </source>
</evidence>
<accession>A0ABU4GDI4</accession>
<evidence type="ECO:0000313" key="10">
    <source>
        <dbReference type="Proteomes" id="UP001282284"/>
    </source>
</evidence>
<evidence type="ECO:0000256" key="3">
    <source>
        <dbReference type="ARBA" id="ARBA00022801"/>
    </source>
</evidence>
<dbReference type="PANTHER" id="PTHR43788:SF8">
    <property type="entry name" value="DNA-BINDING PROTEIN SMUBP-2"/>
    <property type="match status" value="1"/>
</dbReference>
<reference evidence="9 10" key="1">
    <citation type="submission" date="2023-06" db="EMBL/GenBank/DDBJ databases">
        <title>Sporosarcina sp. nov., isolated from Korean traditional fermented seafood 'Jeotgal'.</title>
        <authorList>
            <person name="Yang A.I."/>
            <person name="Shin N.-R."/>
        </authorList>
    </citation>
    <scope>NUCLEOTIDE SEQUENCE [LARGE SCALE GENOMIC DNA]</scope>
    <source>
        <strain evidence="9 10">KCTC13119</strain>
    </source>
</reference>
<feature type="domain" description="DNA2/NAM7 helicase-like C-terminal" evidence="8">
    <location>
        <begin position="556"/>
        <end position="724"/>
    </location>
</feature>